<comment type="similarity">
    <text evidence="1">Belongs to the UPF0162 family.</text>
</comment>
<dbReference type="RefSeq" id="WP_039491951.1">
    <property type="nucleotide sequence ID" value="NZ_CBCSDF010000014.1"/>
</dbReference>
<reference evidence="4 6" key="2">
    <citation type="submission" date="2023-10" db="EMBL/GenBank/DDBJ databases">
        <title>To unveil natural product biosynthetic capacity in Pseudoalteromonas.</title>
        <authorList>
            <person name="Wang J."/>
        </authorList>
    </citation>
    <scope>NUCLEOTIDE SEQUENCE [LARGE SCALE GENOMIC DNA]</scope>
    <source>
        <strain evidence="4 6">DSM 15914</strain>
    </source>
</reference>
<gene>
    <name evidence="3" type="ORF">F9Y85_14730</name>
    <name evidence="4" type="ORF">R5H13_04140</name>
</gene>
<dbReference type="EMBL" id="CP137578">
    <property type="protein sequence ID" value="WOX29460.1"/>
    <property type="molecule type" value="Genomic_DNA"/>
</dbReference>
<evidence type="ECO:0000313" key="6">
    <source>
        <dbReference type="Proteomes" id="UP001304419"/>
    </source>
</evidence>
<accession>A0A8I2H3U4</accession>
<protein>
    <submittedName>
        <fullName evidence="3">Tetratricopeptide repeat protein</fullName>
    </submittedName>
</protein>
<organism evidence="3 5">
    <name type="scientific">Pseudoalteromonas maricaloris</name>
    <dbReference type="NCBI Taxonomy" id="184924"/>
    <lineage>
        <taxon>Bacteria</taxon>
        <taxon>Pseudomonadati</taxon>
        <taxon>Pseudomonadota</taxon>
        <taxon>Gammaproteobacteria</taxon>
        <taxon>Alteromonadales</taxon>
        <taxon>Pseudoalteromonadaceae</taxon>
        <taxon>Pseudoalteromonas</taxon>
    </lineage>
</organism>
<evidence type="ECO:0000313" key="4">
    <source>
        <dbReference type="EMBL" id="WOX29460.1"/>
    </source>
</evidence>
<name>A0A8I2H3U4_9GAMM</name>
<dbReference type="Pfam" id="PF13371">
    <property type="entry name" value="TPR_9"/>
    <property type="match status" value="1"/>
</dbReference>
<sequence length="288" mass="33064">MKAIQEKPNSMKNDIWLDENDLSLDDNSDAFSYPPLIRCIKAEQSWDAQADTNETLCQLAELEFAVDEIRHKHANNHKCLDEILDAFYTLWLFSGSSQKVPEYKLNSVCYALSMRSGTNTALGLVLVHLLERAKLEASLALSQGEIVVHVAFSEEEGYVIEPSSGHQSWYIIPENENNQDKEQEKDQEPMELIFNEESLKLYLSQQKWAFIAAEKFGHALSCVEQLMDILGDDPYERRDRGYLLNQLNCPKMAKDDLQFFVDECPDDPTIEVIQHQIKELADHNNILH</sequence>
<dbReference type="Proteomes" id="UP001304419">
    <property type="component" value="Chromosome 1"/>
</dbReference>
<keyword evidence="6" id="KW-1185">Reference proteome</keyword>
<dbReference type="AlphaFoldDB" id="A0A8I2H3U4"/>
<dbReference type="EMBL" id="WEIA01000009">
    <property type="protein sequence ID" value="NLR22533.1"/>
    <property type="molecule type" value="Genomic_DNA"/>
</dbReference>
<feature type="domain" description="Protein SirB1 N-terminal" evidence="2">
    <location>
        <begin position="60"/>
        <end position="165"/>
    </location>
</feature>
<evidence type="ECO:0000313" key="3">
    <source>
        <dbReference type="EMBL" id="NLR22533.1"/>
    </source>
</evidence>
<dbReference type="InterPro" id="IPR032698">
    <property type="entry name" value="SirB1_N"/>
</dbReference>
<evidence type="ECO:0000256" key="1">
    <source>
        <dbReference type="ARBA" id="ARBA00007100"/>
    </source>
</evidence>
<proteinExistence type="inferred from homology"/>
<evidence type="ECO:0000259" key="2">
    <source>
        <dbReference type="Pfam" id="PF13369"/>
    </source>
</evidence>
<evidence type="ECO:0000313" key="5">
    <source>
        <dbReference type="Proteomes" id="UP000646877"/>
    </source>
</evidence>
<reference evidence="3" key="1">
    <citation type="submission" date="2019-10" db="EMBL/GenBank/DDBJ databases">
        <authorList>
            <person name="Paulsen S."/>
        </authorList>
    </citation>
    <scope>NUCLEOTIDE SEQUENCE</scope>
    <source>
        <strain evidence="3">LMG 19692</strain>
    </source>
</reference>
<dbReference type="Pfam" id="PF13369">
    <property type="entry name" value="Transglut_core2"/>
    <property type="match status" value="1"/>
</dbReference>
<dbReference type="Proteomes" id="UP000646877">
    <property type="component" value="Unassembled WGS sequence"/>
</dbReference>